<evidence type="ECO:0000256" key="2">
    <source>
        <dbReference type="ARBA" id="ARBA00022786"/>
    </source>
</evidence>
<keyword evidence="7" id="KW-1185">Reference proteome</keyword>
<protein>
    <submittedName>
        <fullName evidence="6">Ubiquitin-conjugating enzyme E2 2</fullName>
    </submittedName>
</protein>
<dbReference type="PROSITE" id="PS50127">
    <property type="entry name" value="UBC_2"/>
    <property type="match status" value="1"/>
</dbReference>
<sequence length="160" mass="18433">MSQCRKRVLLDYKRLKTQKETTGVYAQPSSDMFKWHAAIIGPSKTVWDGAILPLSIEYPKDYPMKPPKIKFVTKVFHPNIYPDGKICLDLLQNEWVSSYDIVAVLIAIQSLLTEPNCSSPANCEAARLYEHDREEYDRRVMKCAEDTWTTHFGSLFEGEK</sequence>
<evidence type="ECO:0000256" key="3">
    <source>
        <dbReference type="PROSITE-ProRule" id="PRU10133"/>
    </source>
</evidence>
<dbReference type="CDD" id="cd23790">
    <property type="entry name" value="UBCc_UBE2A_2B"/>
    <property type="match status" value="1"/>
</dbReference>
<comment type="caution">
    <text evidence="6">The sequence shown here is derived from an EMBL/GenBank/DDBJ whole genome shotgun (WGS) entry which is preliminary data.</text>
</comment>
<evidence type="ECO:0000313" key="6">
    <source>
        <dbReference type="EMBL" id="GKT27726.1"/>
    </source>
</evidence>
<dbReference type="InterPro" id="IPR000608">
    <property type="entry name" value="UBC"/>
</dbReference>
<evidence type="ECO:0000259" key="5">
    <source>
        <dbReference type="PROSITE" id="PS50127"/>
    </source>
</evidence>
<feature type="active site" description="Glycyl thioester intermediate" evidence="3">
    <location>
        <position position="87"/>
    </location>
</feature>
<accession>A0ABQ5K596</accession>
<dbReference type="SMART" id="SM00212">
    <property type="entry name" value="UBCc"/>
    <property type="match status" value="1"/>
</dbReference>
<name>A0ABQ5K596_9EUKA</name>
<dbReference type="Proteomes" id="UP001057375">
    <property type="component" value="Unassembled WGS sequence"/>
</dbReference>
<comment type="similarity">
    <text evidence="4">Belongs to the ubiquitin-conjugating enzyme family.</text>
</comment>
<dbReference type="Gene3D" id="3.10.110.10">
    <property type="entry name" value="Ubiquitin Conjugating Enzyme"/>
    <property type="match status" value="1"/>
</dbReference>
<dbReference type="EMBL" id="BQXS01000045">
    <property type="protein sequence ID" value="GKT27726.1"/>
    <property type="molecule type" value="Genomic_DNA"/>
</dbReference>
<dbReference type="InterPro" id="IPR050113">
    <property type="entry name" value="Ub_conjugating_enzyme"/>
</dbReference>
<reference evidence="6" key="1">
    <citation type="submission" date="2022-03" db="EMBL/GenBank/DDBJ databases">
        <title>Draft genome sequence of Aduncisulcus paluster, a free-living microaerophilic Fornicata.</title>
        <authorList>
            <person name="Yuyama I."/>
            <person name="Kume K."/>
            <person name="Tamura T."/>
            <person name="Inagaki Y."/>
            <person name="Hashimoto T."/>
        </authorList>
    </citation>
    <scope>NUCLEOTIDE SEQUENCE</scope>
    <source>
        <strain evidence="6">NY0171</strain>
    </source>
</reference>
<dbReference type="InterPro" id="IPR016135">
    <property type="entry name" value="UBQ-conjugating_enzyme/RWD"/>
</dbReference>
<proteinExistence type="inferred from homology"/>
<evidence type="ECO:0000256" key="4">
    <source>
        <dbReference type="RuleBase" id="RU362109"/>
    </source>
</evidence>
<organism evidence="6 7">
    <name type="scientific">Aduncisulcus paluster</name>
    <dbReference type="NCBI Taxonomy" id="2918883"/>
    <lineage>
        <taxon>Eukaryota</taxon>
        <taxon>Metamonada</taxon>
        <taxon>Carpediemonas-like organisms</taxon>
        <taxon>Aduncisulcus</taxon>
    </lineage>
</organism>
<keyword evidence="4" id="KW-0067">ATP-binding</keyword>
<keyword evidence="2 4" id="KW-0833">Ubl conjugation pathway</keyword>
<gene>
    <name evidence="6" type="ORF">ADUPG1_000147</name>
</gene>
<evidence type="ECO:0000256" key="1">
    <source>
        <dbReference type="ARBA" id="ARBA00022679"/>
    </source>
</evidence>
<keyword evidence="4" id="KW-0547">Nucleotide-binding</keyword>
<keyword evidence="1" id="KW-0808">Transferase</keyword>
<evidence type="ECO:0000313" key="7">
    <source>
        <dbReference type="Proteomes" id="UP001057375"/>
    </source>
</evidence>
<dbReference type="PANTHER" id="PTHR24067">
    <property type="entry name" value="UBIQUITIN-CONJUGATING ENZYME E2"/>
    <property type="match status" value="1"/>
</dbReference>
<dbReference type="PROSITE" id="PS00183">
    <property type="entry name" value="UBC_1"/>
    <property type="match status" value="1"/>
</dbReference>
<dbReference type="Pfam" id="PF00179">
    <property type="entry name" value="UQ_con"/>
    <property type="match status" value="1"/>
</dbReference>
<feature type="domain" description="UBC core" evidence="5">
    <location>
        <begin position="3"/>
        <end position="149"/>
    </location>
</feature>
<dbReference type="SUPFAM" id="SSF54495">
    <property type="entry name" value="UBC-like"/>
    <property type="match status" value="1"/>
</dbReference>
<dbReference type="InterPro" id="IPR023313">
    <property type="entry name" value="UBQ-conjugating_AS"/>
</dbReference>